<evidence type="ECO:0000313" key="2">
    <source>
        <dbReference type="Proteomes" id="UP001458880"/>
    </source>
</evidence>
<dbReference type="AlphaFoldDB" id="A0AAW1HSM7"/>
<protein>
    <submittedName>
        <fullName evidence="1">Uncharacterized protein</fullName>
    </submittedName>
</protein>
<proteinExistence type="predicted"/>
<accession>A0AAW1HSM7</accession>
<keyword evidence="2" id="KW-1185">Reference proteome</keyword>
<organism evidence="1 2">
    <name type="scientific">Popillia japonica</name>
    <name type="common">Japanese beetle</name>
    <dbReference type="NCBI Taxonomy" id="7064"/>
    <lineage>
        <taxon>Eukaryota</taxon>
        <taxon>Metazoa</taxon>
        <taxon>Ecdysozoa</taxon>
        <taxon>Arthropoda</taxon>
        <taxon>Hexapoda</taxon>
        <taxon>Insecta</taxon>
        <taxon>Pterygota</taxon>
        <taxon>Neoptera</taxon>
        <taxon>Endopterygota</taxon>
        <taxon>Coleoptera</taxon>
        <taxon>Polyphaga</taxon>
        <taxon>Scarabaeiformia</taxon>
        <taxon>Scarabaeidae</taxon>
        <taxon>Rutelinae</taxon>
        <taxon>Popillia</taxon>
    </lineage>
</organism>
<dbReference type="Proteomes" id="UP001458880">
    <property type="component" value="Unassembled WGS sequence"/>
</dbReference>
<evidence type="ECO:0000313" key="1">
    <source>
        <dbReference type="EMBL" id="KAK9679219.1"/>
    </source>
</evidence>
<dbReference type="EMBL" id="JASPKY010001062">
    <property type="protein sequence ID" value="KAK9679219.1"/>
    <property type="molecule type" value="Genomic_DNA"/>
</dbReference>
<sequence>MFPNKNRINEVISTVYQHLTSTEYFLKKNVDFQVKEYWHNALEICNVLEAAKEIHSKIYTVVCTVENSLKPESPVEVPKNPIMATTN</sequence>
<gene>
    <name evidence="1" type="ORF">QE152_g40195</name>
</gene>
<reference evidence="1 2" key="1">
    <citation type="journal article" date="2024" name="BMC Genomics">
        <title>De novo assembly and annotation of Popillia japonica's genome with initial clues to its potential as an invasive pest.</title>
        <authorList>
            <person name="Cucini C."/>
            <person name="Boschi S."/>
            <person name="Funari R."/>
            <person name="Cardaioli E."/>
            <person name="Iannotti N."/>
            <person name="Marturano G."/>
            <person name="Paoli F."/>
            <person name="Bruttini M."/>
            <person name="Carapelli A."/>
            <person name="Frati F."/>
            <person name="Nardi F."/>
        </authorList>
    </citation>
    <scope>NUCLEOTIDE SEQUENCE [LARGE SCALE GENOMIC DNA]</scope>
    <source>
        <strain evidence="1">DMR45628</strain>
    </source>
</reference>
<name>A0AAW1HSM7_POPJA</name>
<comment type="caution">
    <text evidence="1">The sequence shown here is derived from an EMBL/GenBank/DDBJ whole genome shotgun (WGS) entry which is preliminary data.</text>
</comment>